<dbReference type="InterPro" id="IPR029151">
    <property type="entry name" value="Sensor-like_sf"/>
</dbReference>
<dbReference type="GO" id="GO:0005886">
    <property type="term" value="C:plasma membrane"/>
    <property type="evidence" value="ECO:0007669"/>
    <property type="project" value="UniProtKB-SubCell"/>
</dbReference>
<dbReference type="CDD" id="cd18773">
    <property type="entry name" value="PDC1_HK_sensor"/>
    <property type="match status" value="1"/>
</dbReference>
<keyword evidence="12" id="KW-0902">Two-component regulatory system</keyword>
<evidence type="ECO:0000313" key="24">
    <source>
        <dbReference type="EMBL" id="EGB14375.1"/>
    </source>
</evidence>
<dbReference type="InterPro" id="IPR048760">
    <property type="entry name" value="VP0354-like_sensor_dom"/>
</dbReference>
<sequence length="1118" mass="124083">MKHYSDISLAVRSFLGTVLFLTGLAALGLYFLYDREATSITDSLKLNESLHNRMIAQSVNLDLKTLFIDLYLVANYVETRHFLQYRTDRTRRDLEAELLSLCAITGAYDQLRILDNDGMELVRVNYNGGHPEAVAPDRLQNKAARYYFQESLPLENGEIYVSPFDLNIENKKIEVPLKPMIRVSTPIYDDTGRRIGIAILNYLGQRIIDRLNDDKTTQDSVTMLLNEDGYWLASPYPERNWAFMFKGREDLRFSLEHPRAWARIQAMDQGQFTTPTGIYTTSTISVAPTAGATVKVANAQSWKVVCMTSTAVIRAHVDPVRGHYLAILGGIFLMSALIGLTRARFIAARERNGRELETARRAAEEANRAKSDFLARMSHEIRTPMNAIIGLTHLALKTQLTAKQADYLAKVSLSANSLLGIINDILDFSKIEAGRLTVDEADFLLDDVLNNIINMLGLSAEQKGIEFLLLVRSTVPNRVRGDALRLGQVLLNLTNNAIKFTEKGEVILQADLLEQDGTTAVIRFSVRDTGIGIGPEHLDQLFQPFSQADGSITRQFGGTGLGLSISKRLVKMMGGDMAVVSEPGKGSEFSFTLPLKLQPDHANDTFEYPTEIRGLPVLVVDDSRMSRMVLCKMLESFTFKVTEASCATDALKLLEARDADDPFKLVITDWNMPDIDGIQLALRIRTAANIRRKPRIIMLTAYGQESIRRRAEEIGLDGYMLKPFNRSILFDTVMDALSGGIESRARLTPRADPSGVPQNLRGAHVLLAEDNEINQQVAREILEGADIRVSIADNGRKAMEMALAGDFDAVLMDIQMPVMDGFKAVRGIRAGGKTALPIIAMTAHALVGDREKSLEAGMNDHVTKPIDPDELMRTLSHWLPDGDGKAASRPKAAPRPALHPAEDEAMPRLPGVDTDQALARLRGNDRLYRKLLRDFAQDGDLLLRKLSADADDERFEACRAVAHNLKGVAANIGAERMREALARLEQALLGGQGDLHTRLNEAVGESRRVIAGINEAFPSEKEAETGDNDRELVREEEIRDMLPELDALLELLQRHDIDARKQFRALRGRLWENAPAYAGELARLIEQFDFTTAAGTLRELEDQCRSGGGTAPDSDPDA</sequence>
<name>F0JBY2_9BACT</name>
<evidence type="ECO:0000256" key="5">
    <source>
        <dbReference type="ARBA" id="ARBA00022553"/>
    </source>
</evidence>
<dbReference type="PROSITE" id="PS50109">
    <property type="entry name" value="HIS_KIN"/>
    <property type="match status" value="1"/>
</dbReference>
<dbReference type="FunFam" id="3.30.565.10:FF:000010">
    <property type="entry name" value="Sensor histidine kinase RcsC"/>
    <property type="match status" value="1"/>
</dbReference>
<dbReference type="PROSITE" id="PS50110">
    <property type="entry name" value="RESPONSE_REGULATORY"/>
    <property type="match status" value="2"/>
</dbReference>
<evidence type="ECO:0000256" key="3">
    <source>
        <dbReference type="ARBA" id="ARBA00012438"/>
    </source>
</evidence>
<evidence type="ECO:0000256" key="18">
    <source>
        <dbReference type="SAM" id="Coils"/>
    </source>
</evidence>
<keyword evidence="25" id="KW-1185">Reference proteome</keyword>
<dbReference type="PRINTS" id="PR00344">
    <property type="entry name" value="BCTRLSENSOR"/>
</dbReference>
<feature type="modified residue" description="4-aspartylphosphate" evidence="17">
    <location>
        <position position="669"/>
    </location>
</feature>
<dbReference type="SMART" id="SM00073">
    <property type="entry name" value="HPT"/>
    <property type="match status" value="1"/>
</dbReference>
<accession>F0JBY2</accession>
<comment type="catalytic activity">
    <reaction evidence="1">
        <text>ATP + protein L-histidine = ADP + protein N-phospho-L-histidine.</text>
        <dbReference type="EC" id="2.7.13.3"/>
    </reaction>
</comment>
<evidence type="ECO:0000259" key="22">
    <source>
        <dbReference type="PROSITE" id="PS50110"/>
    </source>
</evidence>
<evidence type="ECO:0000256" key="4">
    <source>
        <dbReference type="ARBA" id="ARBA00022475"/>
    </source>
</evidence>
<feature type="domain" description="HPt" evidence="23">
    <location>
        <begin position="924"/>
        <end position="1017"/>
    </location>
</feature>
<dbReference type="SMR" id="F0JBY2"/>
<dbReference type="Pfam" id="PF00512">
    <property type="entry name" value="HisKA"/>
    <property type="match status" value="1"/>
</dbReference>
<evidence type="ECO:0000256" key="10">
    <source>
        <dbReference type="ARBA" id="ARBA00022840"/>
    </source>
</evidence>
<dbReference type="InterPro" id="IPR008207">
    <property type="entry name" value="Sig_transdc_His_kin_Hpt_dom"/>
</dbReference>
<protein>
    <recommendedName>
        <fullName evidence="15">Sensory/regulatory protein RpfC</fullName>
        <ecNumber evidence="3">2.7.13.3</ecNumber>
    </recommendedName>
</protein>
<dbReference type="Gene3D" id="3.30.450.20">
    <property type="entry name" value="PAS domain"/>
    <property type="match status" value="2"/>
</dbReference>
<dbReference type="SUPFAM" id="SSF47226">
    <property type="entry name" value="Histidine-containing phosphotransfer domain, HPT domain"/>
    <property type="match status" value="1"/>
</dbReference>
<feature type="domain" description="Response regulatory" evidence="22">
    <location>
        <begin position="764"/>
        <end position="879"/>
    </location>
</feature>
<dbReference type="InterPro" id="IPR003661">
    <property type="entry name" value="HisK_dim/P_dom"/>
</dbReference>
<dbReference type="SUPFAM" id="SSF52172">
    <property type="entry name" value="CheY-like"/>
    <property type="match status" value="2"/>
</dbReference>
<organism evidence="24 25">
    <name type="scientific">Pseudodesulfovibrio mercurii</name>
    <dbReference type="NCBI Taxonomy" id="641491"/>
    <lineage>
        <taxon>Bacteria</taxon>
        <taxon>Pseudomonadati</taxon>
        <taxon>Thermodesulfobacteriota</taxon>
        <taxon>Desulfovibrionia</taxon>
        <taxon>Desulfovibrionales</taxon>
        <taxon>Desulfovibrionaceae</taxon>
    </lineage>
</organism>
<dbReference type="EMBL" id="CP003220">
    <property type="protein sequence ID" value="EGB14375.1"/>
    <property type="molecule type" value="Genomic_DNA"/>
</dbReference>
<evidence type="ECO:0000256" key="16">
    <source>
        <dbReference type="PROSITE-ProRule" id="PRU00110"/>
    </source>
</evidence>
<dbReference type="SUPFAM" id="SSF55874">
    <property type="entry name" value="ATPase domain of HSP90 chaperone/DNA topoisomerase II/histidine kinase"/>
    <property type="match status" value="1"/>
</dbReference>
<reference evidence="24 25" key="1">
    <citation type="journal article" date="2011" name="J. Bacteriol.">
        <title>Genome sequence of the mercury-methylating strain Desulfovibrio desulfuricans ND132.</title>
        <authorList>
            <person name="Brown S.D."/>
            <person name="Gilmour C.C."/>
            <person name="Kucken A.M."/>
            <person name="Wall J.D."/>
            <person name="Elias D.A."/>
            <person name="Brandt C.C."/>
            <person name="Podar M."/>
            <person name="Chertkov O."/>
            <person name="Held B."/>
            <person name="Bruce D.C."/>
            <person name="Detter J.C."/>
            <person name="Tapia R."/>
            <person name="Han C.S."/>
            <person name="Goodwin L.A."/>
            <person name="Cheng J.F."/>
            <person name="Pitluck S."/>
            <person name="Woyke T."/>
            <person name="Mikhailova N."/>
            <person name="Ivanova N.N."/>
            <person name="Han J."/>
            <person name="Lucas S."/>
            <person name="Lapidus A.L."/>
            <person name="Land M.L."/>
            <person name="Hauser L.J."/>
            <person name="Palumbo A.V."/>
        </authorList>
    </citation>
    <scope>NUCLEOTIDE SEQUENCE [LARGE SCALE GENOMIC DNA]</scope>
    <source>
        <strain evidence="24 25">ND132</strain>
    </source>
</reference>
<evidence type="ECO:0000256" key="8">
    <source>
        <dbReference type="ARBA" id="ARBA00022741"/>
    </source>
</evidence>
<evidence type="ECO:0000256" key="19">
    <source>
        <dbReference type="SAM" id="MobiDB-lite"/>
    </source>
</evidence>
<feature type="domain" description="Histidine kinase" evidence="21">
    <location>
        <begin position="376"/>
        <end position="597"/>
    </location>
</feature>
<proteinExistence type="predicted"/>
<keyword evidence="10" id="KW-0067">ATP-binding</keyword>
<evidence type="ECO:0000256" key="12">
    <source>
        <dbReference type="ARBA" id="ARBA00023012"/>
    </source>
</evidence>
<feature type="coiled-coil region" evidence="18">
    <location>
        <begin position="349"/>
        <end position="376"/>
    </location>
</feature>
<evidence type="ECO:0000256" key="11">
    <source>
        <dbReference type="ARBA" id="ARBA00022989"/>
    </source>
</evidence>
<dbReference type="EC" id="2.7.13.3" evidence="3"/>
<evidence type="ECO:0000256" key="7">
    <source>
        <dbReference type="ARBA" id="ARBA00022692"/>
    </source>
</evidence>
<dbReference type="GO" id="GO:0000155">
    <property type="term" value="F:phosphorelay sensor kinase activity"/>
    <property type="evidence" value="ECO:0007669"/>
    <property type="project" value="InterPro"/>
</dbReference>
<keyword evidence="11 20" id="KW-1133">Transmembrane helix</keyword>
<dbReference type="SMART" id="SM00388">
    <property type="entry name" value="HisKA"/>
    <property type="match status" value="1"/>
</dbReference>
<dbReference type="CDD" id="cd17546">
    <property type="entry name" value="REC_hyHK_CKI1_RcsC-like"/>
    <property type="match status" value="2"/>
</dbReference>
<feature type="transmembrane region" description="Helical" evidence="20">
    <location>
        <begin position="12"/>
        <end position="33"/>
    </location>
</feature>
<dbReference type="Proteomes" id="UP000007845">
    <property type="component" value="Chromosome"/>
</dbReference>
<evidence type="ECO:0000259" key="21">
    <source>
        <dbReference type="PROSITE" id="PS50109"/>
    </source>
</evidence>
<feature type="modified residue" description="Phosphohistidine" evidence="16">
    <location>
        <position position="963"/>
    </location>
</feature>
<evidence type="ECO:0000256" key="20">
    <source>
        <dbReference type="SAM" id="Phobius"/>
    </source>
</evidence>
<dbReference type="eggNOG" id="COG4191">
    <property type="taxonomic scope" value="Bacteria"/>
</dbReference>
<dbReference type="RefSeq" id="WP_014321803.1">
    <property type="nucleotide sequence ID" value="NC_016803.1"/>
</dbReference>
<keyword evidence="7 20" id="KW-0812">Transmembrane</keyword>
<keyword evidence="9 24" id="KW-0418">Kinase</keyword>
<feature type="modified residue" description="4-aspartylphosphate" evidence="17">
    <location>
        <position position="813"/>
    </location>
</feature>
<evidence type="ECO:0000256" key="14">
    <source>
        <dbReference type="ARBA" id="ARBA00064003"/>
    </source>
</evidence>
<dbReference type="Pfam" id="PF00072">
    <property type="entry name" value="Response_reg"/>
    <property type="match status" value="2"/>
</dbReference>
<evidence type="ECO:0000256" key="1">
    <source>
        <dbReference type="ARBA" id="ARBA00000085"/>
    </source>
</evidence>
<keyword evidence="8" id="KW-0547">Nucleotide-binding</keyword>
<keyword evidence="13 20" id="KW-0472">Membrane</keyword>
<dbReference type="eggNOG" id="COG0642">
    <property type="taxonomic scope" value="Bacteria"/>
</dbReference>
<dbReference type="Gene3D" id="1.10.287.130">
    <property type="match status" value="1"/>
</dbReference>
<dbReference type="FunFam" id="1.10.287.130:FF:000002">
    <property type="entry name" value="Two-component osmosensing histidine kinase"/>
    <property type="match status" value="1"/>
</dbReference>
<dbReference type="PROSITE" id="PS50894">
    <property type="entry name" value="HPT"/>
    <property type="match status" value="1"/>
</dbReference>
<gene>
    <name evidence="24" type="ORF">DND132_1162</name>
</gene>
<dbReference type="SMART" id="SM00448">
    <property type="entry name" value="REC"/>
    <property type="match status" value="2"/>
</dbReference>
<dbReference type="PANTHER" id="PTHR45339">
    <property type="entry name" value="HYBRID SIGNAL TRANSDUCTION HISTIDINE KINASE J"/>
    <property type="match status" value="1"/>
</dbReference>
<dbReference type="PANTHER" id="PTHR45339:SF1">
    <property type="entry name" value="HYBRID SIGNAL TRANSDUCTION HISTIDINE KINASE J"/>
    <property type="match status" value="1"/>
</dbReference>
<comment type="subcellular location">
    <subcellularLocation>
        <location evidence="2">Cell membrane</location>
        <topology evidence="2">Multi-pass membrane protein</topology>
    </subcellularLocation>
</comment>
<dbReference type="CDD" id="cd00088">
    <property type="entry name" value="HPT"/>
    <property type="match status" value="1"/>
</dbReference>
<evidence type="ECO:0000256" key="15">
    <source>
        <dbReference type="ARBA" id="ARBA00068150"/>
    </source>
</evidence>
<dbReference type="SUPFAM" id="SSF103190">
    <property type="entry name" value="Sensory domain-like"/>
    <property type="match status" value="2"/>
</dbReference>
<evidence type="ECO:0000259" key="23">
    <source>
        <dbReference type="PROSITE" id="PS50894"/>
    </source>
</evidence>
<dbReference type="InterPro" id="IPR036097">
    <property type="entry name" value="HisK_dim/P_sf"/>
</dbReference>
<evidence type="ECO:0000256" key="17">
    <source>
        <dbReference type="PROSITE-ProRule" id="PRU00169"/>
    </source>
</evidence>
<evidence type="ECO:0000313" key="25">
    <source>
        <dbReference type="Proteomes" id="UP000007845"/>
    </source>
</evidence>
<keyword evidence="6" id="KW-0808">Transferase</keyword>
<dbReference type="Pfam" id="PF02518">
    <property type="entry name" value="HATPase_c"/>
    <property type="match status" value="1"/>
</dbReference>
<dbReference type="KEGG" id="ddn:DND132_1162"/>
<evidence type="ECO:0000256" key="9">
    <source>
        <dbReference type="ARBA" id="ARBA00022777"/>
    </source>
</evidence>
<comment type="subunit">
    <text evidence="14">At low DSF concentrations, interacts with RpfF.</text>
</comment>
<dbReference type="Pfam" id="PF01627">
    <property type="entry name" value="Hpt"/>
    <property type="match status" value="1"/>
</dbReference>
<dbReference type="InterPro" id="IPR005467">
    <property type="entry name" value="His_kinase_dom"/>
</dbReference>
<dbReference type="Gene3D" id="1.20.120.160">
    <property type="entry name" value="HPT domain"/>
    <property type="match status" value="1"/>
</dbReference>
<dbReference type="STRING" id="641491.DND132_1162"/>
<feature type="compositionally biased region" description="Low complexity" evidence="19">
    <location>
        <begin position="887"/>
        <end position="896"/>
    </location>
</feature>
<dbReference type="InterPro" id="IPR036641">
    <property type="entry name" value="HPT_dom_sf"/>
</dbReference>
<dbReference type="CDD" id="cd00082">
    <property type="entry name" value="HisKA"/>
    <property type="match status" value="1"/>
</dbReference>
<dbReference type="AlphaFoldDB" id="F0JBY2"/>
<dbReference type="GO" id="GO:0005524">
    <property type="term" value="F:ATP binding"/>
    <property type="evidence" value="ECO:0007669"/>
    <property type="project" value="UniProtKB-KW"/>
</dbReference>
<dbReference type="Gene3D" id="3.30.565.10">
    <property type="entry name" value="Histidine kinase-like ATPase, C-terminal domain"/>
    <property type="match status" value="1"/>
</dbReference>
<feature type="transmembrane region" description="Helical" evidence="20">
    <location>
        <begin position="322"/>
        <end position="341"/>
    </location>
</feature>
<feature type="domain" description="Response regulatory" evidence="22">
    <location>
        <begin position="616"/>
        <end position="737"/>
    </location>
</feature>
<dbReference type="OrthoDB" id="5468627at2"/>
<feature type="region of interest" description="Disordered" evidence="19">
    <location>
        <begin position="880"/>
        <end position="909"/>
    </location>
</feature>
<dbReference type="InterPro" id="IPR036890">
    <property type="entry name" value="HATPase_C_sf"/>
</dbReference>
<keyword evidence="18" id="KW-0175">Coiled coil</keyword>
<keyword evidence="5 17" id="KW-0597">Phosphoprotein</keyword>
<dbReference type="SMART" id="SM00387">
    <property type="entry name" value="HATPase_c"/>
    <property type="match status" value="1"/>
</dbReference>
<dbReference type="CDD" id="cd16922">
    <property type="entry name" value="HATPase_EvgS-ArcB-TorS-like"/>
    <property type="match status" value="1"/>
</dbReference>
<dbReference type="Gene3D" id="3.40.50.2300">
    <property type="match status" value="2"/>
</dbReference>
<dbReference type="SUPFAM" id="SSF47384">
    <property type="entry name" value="Homodimeric domain of signal transducing histidine kinase"/>
    <property type="match status" value="1"/>
</dbReference>
<evidence type="ECO:0000256" key="2">
    <source>
        <dbReference type="ARBA" id="ARBA00004651"/>
    </source>
</evidence>
<keyword evidence="4" id="KW-1003">Cell membrane</keyword>
<evidence type="ECO:0000256" key="6">
    <source>
        <dbReference type="ARBA" id="ARBA00022679"/>
    </source>
</evidence>
<dbReference type="InterPro" id="IPR001789">
    <property type="entry name" value="Sig_transdc_resp-reg_receiver"/>
</dbReference>
<dbReference type="Pfam" id="PF21623">
    <property type="entry name" value="HK_sensor_dom_bact"/>
    <property type="match status" value="1"/>
</dbReference>
<dbReference type="InterPro" id="IPR003594">
    <property type="entry name" value="HATPase_dom"/>
</dbReference>
<dbReference type="HOGENOM" id="CLU_280713_0_0_7"/>
<dbReference type="InterPro" id="IPR011006">
    <property type="entry name" value="CheY-like_superfamily"/>
</dbReference>
<evidence type="ECO:0000256" key="13">
    <source>
        <dbReference type="ARBA" id="ARBA00023136"/>
    </source>
</evidence>
<dbReference type="InterPro" id="IPR004358">
    <property type="entry name" value="Sig_transdc_His_kin-like_C"/>
</dbReference>